<comment type="caution">
    <text evidence="5">The sequence shown here is derived from an EMBL/GenBank/DDBJ whole genome shotgun (WGS) entry which is preliminary data.</text>
</comment>
<evidence type="ECO:0000256" key="2">
    <source>
        <dbReference type="ARBA" id="ARBA00022670"/>
    </source>
</evidence>
<evidence type="ECO:0000256" key="3">
    <source>
        <dbReference type="ARBA" id="ARBA00022801"/>
    </source>
</evidence>
<dbReference type="PANTHER" id="PTHR33022:SF13">
    <property type="entry name" value="UBIQUITIN-LIKE PROTEASE FAMILY PROFILE DOMAIN-CONTAINING PROTEIN"/>
    <property type="match status" value="1"/>
</dbReference>
<sequence>MRFYVPVNYNGEFHWVLAIVVLKERTNRKLCSEIQKLSTLLAKYFESSGFFIKRTEPTGQFLNLTRKEQFHPLEVRHVIGIAQQASNCLDCGLFVAAYAGFFSDGLQEPSYGISSETLHMRYASLL</sequence>
<evidence type="ECO:0000259" key="4">
    <source>
        <dbReference type="PROSITE" id="PS50600"/>
    </source>
</evidence>
<gene>
    <name evidence="5" type="ORF">R3W88_033222</name>
</gene>
<dbReference type="Pfam" id="PF02902">
    <property type="entry name" value="Peptidase_C48"/>
    <property type="match status" value="1"/>
</dbReference>
<keyword evidence="3" id="KW-0378">Hydrolase</keyword>
<keyword evidence="2" id="KW-0645">Protease</keyword>
<evidence type="ECO:0000313" key="6">
    <source>
        <dbReference type="Proteomes" id="UP001311915"/>
    </source>
</evidence>
<dbReference type="PANTHER" id="PTHR33022">
    <property type="entry name" value="DUF1985 DOMAIN-CONTAINING PROTEIN"/>
    <property type="match status" value="1"/>
</dbReference>
<reference evidence="5 6" key="1">
    <citation type="submission" date="2023-10" db="EMBL/GenBank/DDBJ databases">
        <title>Genome-Wide Identification Analysis in wild type Solanum Pinnatisectum Reveals Some Genes Defensing Phytophthora Infestans.</title>
        <authorList>
            <person name="Sun C."/>
        </authorList>
    </citation>
    <scope>NUCLEOTIDE SEQUENCE [LARGE SCALE GENOMIC DNA]</scope>
    <source>
        <strain evidence="5">LQN</strain>
        <tissue evidence="5">Leaf</tissue>
    </source>
</reference>
<dbReference type="GO" id="GO:0008234">
    <property type="term" value="F:cysteine-type peptidase activity"/>
    <property type="evidence" value="ECO:0007669"/>
    <property type="project" value="InterPro"/>
</dbReference>
<dbReference type="EMBL" id="JAWPEI010000023">
    <property type="protein sequence ID" value="KAK4707207.1"/>
    <property type="molecule type" value="Genomic_DNA"/>
</dbReference>
<comment type="similarity">
    <text evidence="1">Belongs to the peptidase C48 family.</text>
</comment>
<dbReference type="InterPro" id="IPR003653">
    <property type="entry name" value="Peptidase_C48_C"/>
</dbReference>
<evidence type="ECO:0000256" key="1">
    <source>
        <dbReference type="ARBA" id="ARBA00005234"/>
    </source>
</evidence>
<feature type="domain" description="Ubiquitin-like protease family profile" evidence="4">
    <location>
        <begin position="1"/>
        <end position="102"/>
    </location>
</feature>
<proteinExistence type="inferred from homology"/>
<organism evidence="5 6">
    <name type="scientific">Solanum pinnatisectum</name>
    <name type="common">tansyleaf nightshade</name>
    <dbReference type="NCBI Taxonomy" id="50273"/>
    <lineage>
        <taxon>Eukaryota</taxon>
        <taxon>Viridiplantae</taxon>
        <taxon>Streptophyta</taxon>
        <taxon>Embryophyta</taxon>
        <taxon>Tracheophyta</taxon>
        <taxon>Spermatophyta</taxon>
        <taxon>Magnoliopsida</taxon>
        <taxon>eudicotyledons</taxon>
        <taxon>Gunneridae</taxon>
        <taxon>Pentapetalae</taxon>
        <taxon>asterids</taxon>
        <taxon>lamiids</taxon>
        <taxon>Solanales</taxon>
        <taxon>Solanaceae</taxon>
        <taxon>Solanoideae</taxon>
        <taxon>Solaneae</taxon>
        <taxon>Solanum</taxon>
    </lineage>
</organism>
<dbReference type="InterPro" id="IPR038765">
    <property type="entry name" value="Papain-like_cys_pep_sf"/>
</dbReference>
<evidence type="ECO:0000313" key="5">
    <source>
        <dbReference type="EMBL" id="KAK4707207.1"/>
    </source>
</evidence>
<dbReference type="PROSITE" id="PS50600">
    <property type="entry name" value="ULP_PROTEASE"/>
    <property type="match status" value="1"/>
</dbReference>
<dbReference type="Gene3D" id="3.40.395.10">
    <property type="entry name" value="Adenoviral Proteinase, Chain A"/>
    <property type="match status" value="1"/>
</dbReference>
<keyword evidence="6" id="KW-1185">Reference proteome</keyword>
<dbReference type="GO" id="GO:0006508">
    <property type="term" value="P:proteolysis"/>
    <property type="evidence" value="ECO:0007669"/>
    <property type="project" value="UniProtKB-KW"/>
</dbReference>
<protein>
    <recommendedName>
        <fullName evidence="4">Ubiquitin-like protease family profile domain-containing protein</fullName>
    </recommendedName>
</protein>
<dbReference type="Proteomes" id="UP001311915">
    <property type="component" value="Unassembled WGS sequence"/>
</dbReference>
<accession>A0AAV9K1X3</accession>
<dbReference type="SUPFAM" id="SSF54001">
    <property type="entry name" value="Cysteine proteinases"/>
    <property type="match status" value="1"/>
</dbReference>
<dbReference type="AlphaFoldDB" id="A0AAV9K1X3"/>
<name>A0AAV9K1X3_9SOLN</name>